<dbReference type="OrthoDB" id="9809908at2"/>
<reference evidence="4" key="1">
    <citation type="submission" date="2016-11" db="EMBL/GenBank/DDBJ databases">
        <authorList>
            <person name="Varghese N."/>
            <person name="Submissions S."/>
        </authorList>
    </citation>
    <scope>NUCLEOTIDE SEQUENCE [LARGE SCALE GENOMIC DNA]</scope>
    <source>
        <strain evidence="4">DSM 22623</strain>
    </source>
</reference>
<dbReference type="Gene3D" id="3.30.565.10">
    <property type="entry name" value="Histidine kinase-like ATPase, C-terminal domain"/>
    <property type="match status" value="1"/>
</dbReference>
<feature type="transmembrane region" description="Helical" evidence="1">
    <location>
        <begin position="78"/>
        <end position="99"/>
    </location>
</feature>
<name>A0A1M6ELS7_9FLAO</name>
<gene>
    <name evidence="3" type="ORF">SAMN04488508_103467</name>
</gene>
<protein>
    <submittedName>
        <fullName evidence="3">Histidine kinase</fullName>
    </submittedName>
</protein>
<dbReference type="Proteomes" id="UP000184432">
    <property type="component" value="Unassembled WGS sequence"/>
</dbReference>
<dbReference type="InterPro" id="IPR010559">
    <property type="entry name" value="Sig_transdc_His_kin_internal"/>
</dbReference>
<dbReference type="InterPro" id="IPR036890">
    <property type="entry name" value="HATPase_C_sf"/>
</dbReference>
<evidence type="ECO:0000313" key="3">
    <source>
        <dbReference type="EMBL" id="SHI86349.1"/>
    </source>
</evidence>
<dbReference type="GO" id="GO:0016020">
    <property type="term" value="C:membrane"/>
    <property type="evidence" value="ECO:0007669"/>
    <property type="project" value="InterPro"/>
</dbReference>
<dbReference type="AlphaFoldDB" id="A0A1M6ELS7"/>
<keyword evidence="1" id="KW-1133">Transmembrane helix</keyword>
<evidence type="ECO:0000256" key="1">
    <source>
        <dbReference type="SAM" id="Phobius"/>
    </source>
</evidence>
<feature type="transmembrane region" description="Helical" evidence="1">
    <location>
        <begin position="47"/>
        <end position="66"/>
    </location>
</feature>
<dbReference type="SUPFAM" id="SSF55874">
    <property type="entry name" value="ATPase domain of HSP90 chaperone/DNA topoisomerase II/histidine kinase"/>
    <property type="match status" value="1"/>
</dbReference>
<dbReference type="PANTHER" id="PTHR34220">
    <property type="entry name" value="SENSOR HISTIDINE KINASE YPDA"/>
    <property type="match status" value="1"/>
</dbReference>
<feature type="transmembrane region" description="Helical" evidence="1">
    <location>
        <begin position="10"/>
        <end position="27"/>
    </location>
</feature>
<keyword evidence="4" id="KW-1185">Reference proteome</keyword>
<dbReference type="RefSeq" id="WP_073315794.1">
    <property type="nucleotide sequence ID" value="NZ_FQYP01000003.1"/>
</dbReference>
<dbReference type="EMBL" id="FQYP01000003">
    <property type="protein sequence ID" value="SHI86349.1"/>
    <property type="molecule type" value="Genomic_DNA"/>
</dbReference>
<feature type="domain" description="Signal transduction histidine kinase internal region" evidence="2">
    <location>
        <begin position="164"/>
        <end position="242"/>
    </location>
</feature>
<keyword evidence="1" id="KW-0812">Transmembrane</keyword>
<dbReference type="GO" id="GO:0000155">
    <property type="term" value="F:phosphorelay sensor kinase activity"/>
    <property type="evidence" value="ECO:0007669"/>
    <property type="project" value="InterPro"/>
</dbReference>
<keyword evidence="1" id="KW-0472">Membrane</keyword>
<evidence type="ECO:0000313" key="4">
    <source>
        <dbReference type="Proteomes" id="UP000184432"/>
    </source>
</evidence>
<sequence>MLNWFYKYKIYHLVFWMVYHFAWWSISVGDPVQAIDNILFSPYTTKFVFYVVFQALAVYFNLYYLIPKYLITGRYKIYLFALFLTIMITASFIVSGYYLTPAITGLPFEELFKKPTSAYWDLFKSNALSSTIASMTLAMSIKLGKNWIETRKREQELEKEKIETELKFLRSQFNPHFLFNTINSIFVLIHKNPDKASDSLAKFSDLLRYQLYECNASKISVEQELNYLNNFIELGSLRLDNSVRCDFNLPQATNDQLDIAPFILMPFIENAFKHVSQTHLQDNWISIHITINGSSLYMEVSNSVAQVHNNTDVIKSNGIGLVNVKRRLALIYPDLHVLEISKELDKYKLRLQIQLDTTKELEAYPEVRELSFKVS</sequence>
<evidence type="ECO:0000259" key="2">
    <source>
        <dbReference type="Pfam" id="PF06580"/>
    </source>
</evidence>
<dbReference type="STRING" id="570521.SAMN04488508_103467"/>
<organism evidence="3 4">
    <name type="scientific">Aquimarina spongiae</name>
    <dbReference type="NCBI Taxonomy" id="570521"/>
    <lineage>
        <taxon>Bacteria</taxon>
        <taxon>Pseudomonadati</taxon>
        <taxon>Bacteroidota</taxon>
        <taxon>Flavobacteriia</taxon>
        <taxon>Flavobacteriales</taxon>
        <taxon>Flavobacteriaceae</taxon>
        <taxon>Aquimarina</taxon>
    </lineage>
</organism>
<dbReference type="Pfam" id="PF06580">
    <property type="entry name" value="His_kinase"/>
    <property type="match status" value="1"/>
</dbReference>
<dbReference type="PANTHER" id="PTHR34220:SF7">
    <property type="entry name" value="SENSOR HISTIDINE KINASE YPDA"/>
    <property type="match status" value="1"/>
</dbReference>
<keyword evidence="3" id="KW-0808">Transferase</keyword>
<dbReference type="InterPro" id="IPR050640">
    <property type="entry name" value="Bact_2-comp_sensor_kinase"/>
</dbReference>
<proteinExistence type="predicted"/>
<accession>A0A1M6ELS7</accession>
<keyword evidence="3" id="KW-0418">Kinase</keyword>